<feature type="transmembrane region" description="Helical" evidence="1">
    <location>
        <begin position="354"/>
        <end position="375"/>
    </location>
</feature>
<evidence type="ECO:0000313" key="3">
    <source>
        <dbReference type="Proteomes" id="UP001364224"/>
    </source>
</evidence>
<dbReference type="PANTHER" id="PTHR30199">
    <property type="entry name" value="MFS FAMILY TRANSPORTER, PREDICTED SUBSTRATE BENZOATE"/>
    <property type="match status" value="1"/>
</dbReference>
<dbReference type="EMBL" id="JAZHRV010000001">
    <property type="protein sequence ID" value="MEH2553476.1"/>
    <property type="molecule type" value="Genomic_DNA"/>
</dbReference>
<sequence>MTDTKAIEVRVSPVGKAEDGRWSIFERAPGLLNGLRSLSGDLTIGTIGQGLVAGIFGTAVSLVILNGATKAGLGPTEATSWIFGVYFIGGLVTILVALIYRQPISFSWSIPGTALVVAALKDYSFAQLIGAYLIVAALVTTIALTGVVGRIVKYLPFPIVVAMIGGILLQFAIGVVGASQAQPVIVGAAIIGYFLTAKVLKKVPGVLGALVFGAAAAFLAGKLNFGSIELHLVMPTATAPGWSSSVILSVAVPLALLIICAENTKGVGILLSAGYVPPTNSMLFASGIGTLFSGMFGGHNLNVAGPMTAICSSPQAGNIGTRYAASVVQGVIYVAFGLVASMAVSTVRALPSELVGAVAGLAMITPLVVALNAAFAARKFQVGALVSLVVASTSLTIFGIGAPLWALAIGTLASWIVEPDSFRAET</sequence>
<feature type="transmembrane region" description="Helical" evidence="1">
    <location>
        <begin position="241"/>
        <end position="261"/>
    </location>
</feature>
<feature type="transmembrane region" description="Helical" evidence="1">
    <location>
        <begin position="395"/>
        <end position="417"/>
    </location>
</feature>
<evidence type="ECO:0000256" key="1">
    <source>
        <dbReference type="SAM" id="Phobius"/>
    </source>
</evidence>
<keyword evidence="1" id="KW-0812">Transmembrane</keyword>
<dbReference type="Proteomes" id="UP001364224">
    <property type="component" value="Unassembled WGS sequence"/>
</dbReference>
<dbReference type="InterPro" id="IPR004711">
    <property type="entry name" value="Benzoate_Transporter"/>
</dbReference>
<dbReference type="Pfam" id="PF03594">
    <property type="entry name" value="BenE"/>
    <property type="match status" value="1"/>
</dbReference>
<keyword evidence="3" id="KW-1185">Reference proteome</keyword>
<comment type="caution">
    <text evidence="2">The sequence shown here is derived from an EMBL/GenBank/DDBJ whole genome shotgun (WGS) entry which is preliminary data.</text>
</comment>
<dbReference type="RefSeq" id="WP_334477955.1">
    <property type="nucleotide sequence ID" value="NZ_JAZHRV010000001.1"/>
</dbReference>
<feature type="transmembrane region" description="Helical" evidence="1">
    <location>
        <begin position="154"/>
        <end position="173"/>
    </location>
</feature>
<evidence type="ECO:0000313" key="2">
    <source>
        <dbReference type="EMBL" id="MEH2553476.1"/>
    </source>
</evidence>
<keyword evidence="1" id="KW-1133">Transmembrane helix</keyword>
<keyword evidence="1" id="KW-0472">Membrane</keyword>
<accession>A0ABU8B5V0</accession>
<feature type="transmembrane region" description="Helical" evidence="1">
    <location>
        <begin position="323"/>
        <end position="347"/>
    </location>
</feature>
<feature type="transmembrane region" description="Helical" evidence="1">
    <location>
        <begin position="125"/>
        <end position="147"/>
    </location>
</feature>
<name>A0ABU8B5V0_9BRAD</name>
<reference evidence="2 3" key="1">
    <citation type="submission" date="2024-02" db="EMBL/GenBank/DDBJ databases">
        <title>Adaptive strategies in a cosmopolitan and abundant soil bacterium.</title>
        <authorList>
            <person name="Carini P."/>
        </authorList>
    </citation>
    <scope>NUCLEOTIDE SEQUENCE [LARGE SCALE GENOMIC DNA]</scope>
    <source>
        <strain evidence="2 3">AZCC 1608</strain>
    </source>
</reference>
<gene>
    <name evidence="2" type="ORF">V1286_001005</name>
</gene>
<feature type="transmembrane region" description="Helical" evidence="1">
    <location>
        <begin position="203"/>
        <end position="221"/>
    </location>
</feature>
<organism evidence="2 3">
    <name type="scientific">Bradyrhizobium algeriense</name>
    <dbReference type="NCBI Taxonomy" id="634784"/>
    <lineage>
        <taxon>Bacteria</taxon>
        <taxon>Pseudomonadati</taxon>
        <taxon>Pseudomonadota</taxon>
        <taxon>Alphaproteobacteria</taxon>
        <taxon>Hyphomicrobiales</taxon>
        <taxon>Nitrobacteraceae</taxon>
        <taxon>Bradyrhizobium</taxon>
    </lineage>
</organism>
<feature type="transmembrane region" description="Helical" evidence="1">
    <location>
        <begin position="282"/>
        <end position="303"/>
    </location>
</feature>
<feature type="transmembrane region" description="Helical" evidence="1">
    <location>
        <begin position="80"/>
        <end position="100"/>
    </location>
</feature>
<feature type="transmembrane region" description="Helical" evidence="1">
    <location>
        <begin position="47"/>
        <end position="68"/>
    </location>
</feature>
<protein>
    <submittedName>
        <fullName evidence="2">Benzoate membrane transport protein</fullName>
    </submittedName>
</protein>
<proteinExistence type="predicted"/>
<dbReference type="PANTHER" id="PTHR30199:SF0">
    <property type="entry name" value="INNER MEMBRANE PROTEIN YDCO"/>
    <property type="match status" value="1"/>
</dbReference>